<keyword evidence="7" id="KW-1185">Reference proteome</keyword>
<dbReference type="GO" id="GO:0005737">
    <property type="term" value="C:cytoplasm"/>
    <property type="evidence" value="ECO:0007669"/>
    <property type="project" value="TreeGrafter"/>
</dbReference>
<dbReference type="InterPro" id="IPR036188">
    <property type="entry name" value="FAD/NAD-bd_sf"/>
</dbReference>
<organism evidence="6 7">
    <name type="scientific">Cyberlindnera fabianii</name>
    <name type="common">Yeast</name>
    <name type="synonym">Hansenula fabianii</name>
    <dbReference type="NCBI Taxonomy" id="36022"/>
    <lineage>
        <taxon>Eukaryota</taxon>
        <taxon>Fungi</taxon>
        <taxon>Dikarya</taxon>
        <taxon>Ascomycota</taxon>
        <taxon>Saccharomycotina</taxon>
        <taxon>Saccharomycetes</taxon>
        <taxon>Phaffomycetales</taxon>
        <taxon>Phaffomycetaceae</taxon>
        <taxon>Cyberlindnera</taxon>
    </lineage>
</organism>
<sequence>MTQPQPHRILYVGGSFGGMASIREFIRLFKEAEVPSTKQIEIFLIEPRAGFINLLGIPRAVIDVDFARKTYMNAEKYNINFSSVETSFPDVKEKILNAKCNEKLPENLKIHFIQGKCVSFVDDHTVDYQLEGDQATKVLKFDYCVFATGRRRKWPFDPVALTEDQYADEMKKSKAQVDAAQTITVIGGGALGIEIAGEVKETYPEKNVVLVHPHPFVPPEIYASKNFKDKLADGLESSGVELIFNTRIEKELENGDLITTDGRTLKSDLNMWCNYHKNNIEPLLPVFQDSIELDRSEVIVDNRLLMKDHKNIFCVGDVINARIIKTCGGAWHQGEHVAKSLFNILVKDKEEYDCIDIDNWPKGMTIVVGTHICITQWNNIDDGKIVFNDPLTLKYYQDYGCTEQRERLNIDH</sequence>
<dbReference type="Pfam" id="PF07992">
    <property type="entry name" value="Pyr_redox_2"/>
    <property type="match status" value="1"/>
</dbReference>
<dbReference type="OMA" id="HMGHYAG"/>
<dbReference type="InterPro" id="IPR023753">
    <property type="entry name" value="FAD/NAD-binding_dom"/>
</dbReference>
<evidence type="ECO:0000256" key="1">
    <source>
        <dbReference type="ARBA" id="ARBA00006442"/>
    </source>
</evidence>
<dbReference type="Proteomes" id="UP000189513">
    <property type="component" value="Unassembled WGS sequence"/>
</dbReference>
<reference evidence="7" key="1">
    <citation type="journal article" date="2017" name="Genome Announc.">
        <title>Genome sequences of Cyberlindnera fabianii 65, Pichia kudriavzevii 129, and Saccharomyces cerevisiae 131 isolated from fermented masau fruits in Zimbabwe.</title>
        <authorList>
            <person name="van Rijswijck I.M.H."/>
            <person name="Derks M.F.L."/>
            <person name="Abee T."/>
            <person name="de Ridder D."/>
            <person name="Smid E.J."/>
        </authorList>
    </citation>
    <scope>NUCLEOTIDE SEQUENCE [LARGE SCALE GENOMIC DNA]</scope>
    <source>
        <strain evidence="7">65</strain>
    </source>
</reference>
<name>A0A1V2LE07_CYBFA</name>
<evidence type="ECO:0000256" key="2">
    <source>
        <dbReference type="ARBA" id="ARBA00022630"/>
    </source>
</evidence>
<evidence type="ECO:0000256" key="4">
    <source>
        <dbReference type="ARBA" id="ARBA00023002"/>
    </source>
</evidence>
<dbReference type="AlphaFoldDB" id="A0A1V2LE07"/>
<keyword evidence="3" id="KW-0274">FAD</keyword>
<dbReference type="GO" id="GO:0004174">
    <property type="term" value="F:electron-transferring-flavoprotein dehydrogenase activity"/>
    <property type="evidence" value="ECO:0007669"/>
    <property type="project" value="TreeGrafter"/>
</dbReference>
<dbReference type="GO" id="GO:0050660">
    <property type="term" value="F:flavin adenine dinucleotide binding"/>
    <property type="evidence" value="ECO:0007669"/>
    <property type="project" value="TreeGrafter"/>
</dbReference>
<comment type="caution">
    <text evidence="6">The sequence shown here is derived from an EMBL/GenBank/DDBJ whole genome shotgun (WGS) entry which is preliminary data.</text>
</comment>
<gene>
    <name evidence="6" type="ORF">BON22_0223</name>
</gene>
<proteinExistence type="inferred from homology"/>
<evidence type="ECO:0000313" key="7">
    <source>
        <dbReference type="Proteomes" id="UP000189513"/>
    </source>
</evidence>
<dbReference type="SUPFAM" id="SSF51905">
    <property type="entry name" value="FAD/NAD(P)-binding domain"/>
    <property type="match status" value="2"/>
</dbReference>
<comment type="similarity">
    <text evidence="1">Belongs to the FAD-dependent oxidoreductase family.</text>
</comment>
<dbReference type="EMBL" id="MPUK01000001">
    <property type="protein sequence ID" value="ONH69835.1"/>
    <property type="molecule type" value="Genomic_DNA"/>
</dbReference>
<dbReference type="PRINTS" id="PR00411">
    <property type="entry name" value="PNDRDTASEI"/>
</dbReference>
<keyword evidence="2" id="KW-0285">Flavoprotein</keyword>
<dbReference type="VEuPathDB" id="FungiDB:BON22_0223"/>
<dbReference type="PRINTS" id="PR00368">
    <property type="entry name" value="FADPNR"/>
</dbReference>
<accession>A0A1V2LE07</accession>
<evidence type="ECO:0000313" key="6">
    <source>
        <dbReference type="EMBL" id="ONH69835.1"/>
    </source>
</evidence>
<dbReference type="PANTHER" id="PTHR43735">
    <property type="entry name" value="APOPTOSIS-INDUCING FACTOR 1"/>
    <property type="match status" value="1"/>
</dbReference>
<feature type="domain" description="FAD/NAD(P)-binding" evidence="5">
    <location>
        <begin position="11"/>
        <end position="334"/>
    </location>
</feature>
<dbReference type="PANTHER" id="PTHR43735:SF3">
    <property type="entry name" value="FERROPTOSIS SUPPRESSOR PROTEIN 1"/>
    <property type="match status" value="1"/>
</dbReference>
<evidence type="ECO:0000256" key="3">
    <source>
        <dbReference type="ARBA" id="ARBA00022827"/>
    </source>
</evidence>
<keyword evidence="4" id="KW-0560">Oxidoreductase</keyword>
<protein>
    <submittedName>
        <fullName evidence="6">Apoptosis-inducing factor A</fullName>
    </submittedName>
</protein>
<dbReference type="Gene3D" id="3.50.50.100">
    <property type="match status" value="1"/>
</dbReference>
<dbReference type="STRING" id="36022.A0A1V2LE07"/>
<evidence type="ECO:0000259" key="5">
    <source>
        <dbReference type="Pfam" id="PF07992"/>
    </source>
</evidence>